<evidence type="ECO:0000313" key="2">
    <source>
        <dbReference type="Proteomes" id="UP000030982"/>
    </source>
</evidence>
<gene>
    <name evidence="1" type="ORF">LK10_15270</name>
</gene>
<evidence type="ECO:0000313" key="1">
    <source>
        <dbReference type="EMBL" id="KHL01605.1"/>
    </source>
</evidence>
<organism evidence="1 2">
    <name type="scientific">Sinomonas humi</name>
    <dbReference type="NCBI Taxonomy" id="1338436"/>
    <lineage>
        <taxon>Bacteria</taxon>
        <taxon>Bacillati</taxon>
        <taxon>Actinomycetota</taxon>
        <taxon>Actinomycetes</taxon>
        <taxon>Micrococcales</taxon>
        <taxon>Micrococcaceae</taxon>
        <taxon>Sinomonas</taxon>
    </lineage>
</organism>
<name>A0A0B2AEC6_9MICC</name>
<comment type="caution">
    <text evidence="1">The sequence shown here is derived from an EMBL/GenBank/DDBJ whole genome shotgun (WGS) entry which is preliminary data.</text>
</comment>
<keyword evidence="2" id="KW-1185">Reference proteome</keyword>
<accession>A0A0B2AEC6</accession>
<reference evidence="1 2" key="1">
    <citation type="submission" date="2014-09" db="EMBL/GenBank/DDBJ databases">
        <title>Genome sequence of Sinomonas sp. MUSC 117.</title>
        <authorList>
            <person name="Lee L.-H."/>
        </authorList>
    </citation>
    <scope>NUCLEOTIDE SEQUENCE [LARGE SCALE GENOMIC DNA]</scope>
    <source>
        <strain evidence="1 2">MUSC 117</strain>
    </source>
</reference>
<sequence length="63" mass="7035">MLRVVAAHHRSADVDQDRIHVIFATNGLRSDDSDRHPAVISVRDLEAATAVDEFVLRVVVEDK</sequence>
<dbReference type="AlphaFoldDB" id="A0A0B2AEC6"/>
<dbReference type="Proteomes" id="UP000030982">
    <property type="component" value="Unassembled WGS sequence"/>
</dbReference>
<protein>
    <submittedName>
        <fullName evidence="1">Uncharacterized protein</fullName>
    </submittedName>
</protein>
<dbReference type="EMBL" id="JTDL01000140">
    <property type="protein sequence ID" value="KHL01605.1"/>
    <property type="molecule type" value="Genomic_DNA"/>
</dbReference>
<proteinExistence type="predicted"/>